<evidence type="ECO:0000256" key="1">
    <source>
        <dbReference type="SAM" id="MobiDB-lite"/>
    </source>
</evidence>
<proteinExistence type="predicted"/>
<reference evidence="2 3" key="1">
    <citation type="submission" date="2016-03" db="EMBL/GenBank/DDBJ databases">
        <title>Microsymbionts genomes from the relict species Vavilovia formosa (Stev.) Fed.</title>
        <authorList>
            <person name="Kopat V."/>
            <person name="Chirak E."/>
            <person name="Kimeklis A."/>
            <person name="Andronov E."/>
        </authorList>
    </citation>
    <scope>NUCLEOTIDE SEQUENCE [LARGE SCALE GENOMIC DNA]</scope>
    <source>
        <strain evidence="2 3">Vaf07</strain>
    </source>
</reference>
<dbReference type="AlphaFoldDB" id="A0A161SM37"/>
<accession>A0A161SM37</accession>
<keyword evidence="3" id="KW-1185">Reference proteome</keyword>
<dbReference type="EMBL" id="LVYV01000045">
    <property type="protein sequence ID" value="KZD21352.1"/>
    <property type="molecule type" value="Genomic_DNA"/>
</dbReference>
<dbReference type="RefSeq" id="WP_068736392.1">
    <property type="nucleotide sequence ID" value="NZ_LVYV01000045.1"/>
</dbReference>
<gene>
    <name evidence="2" type="ORF">A4A58_13285</name>
</gene>
<organism evidence="2 3">
    <name type="scientific">Tardiphaga robiniae</name>
    <dbReference type="NCBI Taxonomy" id="943830"/>
    <lineage>
        <taxon>Bacteria</taxon>
        <taxon>Pseudomonadati</taxon>
        <taxon>Pseudomonadota</taxon>
        <taxon>Alphaproteobacteria</taxon>
        <taxon>Hyphomicrobiales</taxon>
        <taxon>Nitrobacteraceae</taxon>
        <taxon>Tardiphaga</taxon>
    </lineage>
</organism>
<dbReference type="OrthoDB" id="9958116at2"/>
<comment type="caution">
    <text evidence="2">The sequence shown here is derived from an EMBL/GenBank/DDBJ whole genome shotgun (WGS) entry which is preliminary data.</text>
</comment>
<name>A0A161SM37_9BRAD</name>
<evidence type="ECO:0000313" key="2">
    <source>
        <dbReference type="EMBL" id="KZD21352.1"/>
    </source>
</evidence>
<dbReference type="Proteomes" id="UP000076574">
    <property type="component" value="Unassembled WGS sequence"/>
</dbReference>
<evidence type="ECO:0000313" key="3">
    <source>
        <dbReference type="Proteomes" id="UP000076574"/>
    </source>
</evidence>
<protein>
    <submittedName>
        <fullName evidence="2">Uncharacterized protein</fullName>
    </submittedName>
</protein>
<sequence>MCDQLWQIIRYEAGDPVGANGQHCYGVVEASQFVDFMKVLDKLAIALKGDAEALDRQHQIKFTNALEARRQHLYRRNKNGPTADGNRPLGRLTELGAE</sequence>
<feature type="region of interest" description="Disordered" evidence="1">
    <location>
        <begin position="75"/>
        <end position="98"/>
    </location>
</feature>